<protein>
    <submittedName>
        <fullName evidence="3">PP2C family protein-serine/threonine phosphatase</fullName>
        <ecNumber evidence="3">3.1.3.16</ecNumber>
    </submittedName>
</protein>
<dbReference type="RefSeq" id="WP_381744687.1">
    <property type="nucleotide sequence ID" value="NZ_JBHSDP010000031.1"/>
</dbReference>
<dbReference type="InterPro" id="IPR029016">
    <property type="entry name" value="GAF-like_dom_sf"/>
</dbReference>
<evidence type="ECO:0000259" key="2">
    <source>
        <dbReference type="SMART" id="SM00331"/>
    </source>
</evidence>
<evidence type="ECO:0000313" key="4">
    <source>
        <dbReference type="Proteomes" id="UP001595824"/>
    </source>
</evidence>
<accession>A0ABV8TS94</accession>
<name>A0ABV8TS94_9ACTN</name>
<keyword evidence="1 3" id="KW-0378">Hydrolase</keyword>
<evidence type="ECO:0000313" key="3">
    <source>
        <dbReference type="EMBL" id="MFC4333353.1"/>
    </source>
</evidence>
<sequence>MQGEQGPGPGAADAGRAARADSFARAERAVGAIGTTLDVRRTAAELAGFLAEEFCETAAVDLFDHPRDTGRGAAGRPGALHHAAVAGRRALLAGLERVPRLDVVVQALDAGHPITASFTAAGGVSLAALSVPLLAWGRVYGVVLALRTGRLFDDDETAAVHYTARVAAAHLRHAEEHEEMGEQVRRLQQVLVADPGRPHPNIELATRYLPAGRGTLVGGDWCETVRLHFGRTLLVIGDVMGHGLDAAVDMNAYRSMLRYVAAADLPPHRILRQVDATMAEERGRRPATCLLALLDPARGTATYAGAGHPPPVVFHGDGTAGPVPVPVGPPLGTGLGAYEPVGRPLLPDDTLVLFTDGLVERRGEDIDVSLARLAALRVRPGQGVSRLLDEILAGLAADRADDDVAVLAARPRHRA</sequence>
<dbReference type="PANTHER" id="PTHR43156">
    <property type="entry name" value="STAGE II SPORULATION PROTEIN E-RELATED"/>
    <property type="match status" value="1"/>
</dbReference>
<dbReference type="GO" id="GO:0004722">
    <property type="term" value="F:protein serine/threonine phosphatase activity"/>
    <property type="evidence" value="ECO:0007669"/>
    <property type="project" value="UniProtKB-EC"/>
</dbReference>
<dbReference type="InterPro" id="IPR052016">
    <property type="entry name" value="Bact_Sigma-Reg"/>
</dbReference>
<dbReference type="SUPFAM" id="SSF81606">
    <property type="entry name" value="PP2C-like"/>
    <property type="match status" value="1"/>
</dbReference>
<dbReference type="InterPro" id="IPR001932">
    <property type="entry name" value="PPM-type_phosphatase-like_dom"/>
</dbReference>
<dbReference type="InterPro" id="IPR036457">
    <property type="entry name" value="PPM-type-like_dom_sf"/>
</dbReference>
<dbReference type="SMART" id="SM00331">
    <property type="entry name" value="PP2C_SIG"/>
    <property type="match status" value="1"/>
</dbReference>
<evidence type="ECO:0000256" key="1">
    <source>
        <dbReference type="ARBA" id="ARBA00022801"/>
    </source>
</evidence>
<dbReference type="Gene3D" id="3.30.450.40">
    <property type="match status" value="1"/>
</dbReference>
<dbReference type="Gene3D" id="3.60.40.10">
    <property type="entry name" value="PPM-type phosphatase domain"/>
    <property type="match status" value="1"/>
</dbReference>
<dbReference type="SUPFAM" id="SSF55781">
    <property type="entry name" value="GAF domain-like"/>
    <property type="match status" value="1"/>
</dbReference>
<reference evidence="4" key="1">
    <citation type="journal article" date="2019" name="Int. J. Syst. Evol. Microbiol.">
        <title>The Global Catalogue of Microorganisms (GCM) 10K type strain sequencing project: providing services to taxonomists for standard genome sequencing and annotation.</title>
        <authorList>
            <consortium name="The Broad Institute Genomics Platform"/>
            <consortium name="The Broad Institute Genome Sequencing Center for Infectious Disease"/>
            <person name="Wu L."/>
            <person name="Ma J."/>
        </authorList>
    </citation>
    <scope>NUCLEOTIDE SEQUENCE [LARGE SCALE GENOMIC DNA]</scope>
    <source>
        <strain evidence="4">PCU 347</strain>
    </source>
</reference>
<feature type="domain" description="PPM-type phosphatase" evidence="2">
    <location>
        <begin position="199"/>
        <end position="411"/>
    </location>
</feature>
<dbReference type="PANTHER" id="PTHR43156:SF2">
    <property type="entry name" value="STAGE II SPORULATION PROTEIN E"/>
    <property type="match status" value="1"/>
</dbReference>
<dbReference type="EC" id="3.1.3.16" evidence="3"/>
<proteinExistence type="predicted"/>
<dbReference type="EMBL" id="JBHSDP010000031">
    <property type="protein sequence ID" value="MFC4333353.1"/>
    <property type="molecule type" value="Genomic_DNA"/>
</dbReference>
<organism evidence="3 4">
    <name type="scientific">Streptomyces andamanensis</name>
    <dbReference type="NCBI Taxonomy" id="1565035"/>
    <lineage>
        <taxon>Bacteria</taxon>
        <taxon>Bacillati</taxon>
        <taxon>Actinomycetota</taxon>
        <taxon>Actinomycetes</taxon>
        <taxon>Kitasatosporales</taxon>
        <taxon>Streptomycetaceae</taxon>
        <taxon>Streptomyces</taxon>
    </lineage>
</organism>
<gene>
    <name evidence="3" type="ORF">ACFPC0_37450</name>
</gene>
<comment type="caution">
    <text evidence="3">The sequence shown here is derived from an EMBL/GenBank/DDBJ whole genome shotgun (WGS) entry which is preliminary data.</text>
</comment>
<dbReference type="Proteomes" id="UP001595824">
    <property type="component" value="Unassembled WGS sequence"/>
</dbReference>
<keyword evidence="4" id="KW-1185">Reference proteome</keyword>
<dbReference type="Pfam" id="PF07228">
    <property type="entry name" value="SpoIIE"/>
    <property type="match status" value="1"/>
</dbReference>